<proteinExistence type="predicted"/>
<reference evidence="1" key="1">
    <citation type="submission" date="2020-05" db="EMBL/GenBank/DDBJ databases">
        <title>Mycena genomes resolve the evolution of fungal bioluminescence.</title>
        <authorList>
            <person name="Tsai I.J."/>
        </authorList>
    </citation>
    <scope>NUCLEOTIDE SEQUENCE</scope>
    <source>
        <strain evidence="1">171206Taipei</strain>
    </source>
</reference>
<keyword evidence="2" id="KW-1185">Reference proteome</keyword>
<evidence type="ECO:0000313" key="2">
    <source>
        <dbReference type="Proteomes" id="UP000636479"/>
    </source>
</evidence>
<comment type="caution">
    <text evidence="1">The sequence shown here is derived from an EMBL/GenBank/DDBJ whole genome shotgun (WGS) entry which is preliminary data.</text>
</comment>
<sequence>MPLSWTIRTPRRDYHLDFFAVPLEEPPYRLTMDSSGLASILSNAFQFKRLEFDLPYSTCHLLSGKSLTLLRSFSGRLYPEDLSNMLDNAPILSELEVATFPGQLRIESTTLTKLKIYGLLAPETFLSILRHCPNLTHLLCVVPGCARGCVLAHHLITTHENLRALEIRGPNQEPNFLTHLRLPNLVALNTHHNPTELRPFLESHPWQNHILELSTRVTVSDHAGQALQKDLQRVPHVEALKLYITSGVLTPTFVALGSDETLPLLRRLEVVFIGQYCHDLDYNRILETLDHRTGTLHTFRLVLQVPSQSNVYAPLVWRPRKWAATGFERLMQDGMSFRICYEASDTGKMTTWPDYEVDPGENFELSLD</sequence>
<dbReference type="Gene3D" id="3.80.10.10">
    <property type="entry name" value="Ribonuclease Inhibitor"/>
    <property type="match status" value="1"/>
</dbReference>
<dbReference type="OrthoDB" id="10552438at2759"/>
<dbReference type="RefSeq" id="XP_037222840.1">
    <property type="nucleotide sequence ID" value="XM_037359955.1"/>
</dbReference>
<protein>
    <submittedName>
        <fullName evidence="1">F-box domain-containing protein</fullName>
    </submittedName>
</protein>
<dbReference type="Proteomes" id="UP000636479">
    <property type="component" value="Unassembled WGS sequence"/>
</dbReference>
<dbReference type="EMBL" id="JACAZF010000003">
    <property type="protein sequence ID" value="KAF7309390.1"/>
    <property type="molecule type" value="Genomic_DNA"/>
</dbReference>
<organism evidence="1 2">
    <name type="scientific">Mycena indigotica</name>
    <dbReference type="NCBI Taxonomy" id="2126181"/>
    <lineage>
        <taxon>Eukaryota</taxon>
        <taxon>Fungi</taxon>
        <taxon>Dikarya</taxon>
        <taxon>Basidiomycota</taxon>
        <taxon>Agaricomycotina</taxon>
        <taxon>Agaricomycetes</taxon>
        <taxon>Agaricomycetidae</taxon>
        <taxon>Agaricales</taxon>
        <taxon>Marasmiineae</taxon>
        <taxon>Mycenaceae</taxon>
        <taxon>Mycena</taxon>
    </lineage>
</organism>
<dbReference type="InterPro" id="IPR032675">
    <property type="entry name" value="LRR_dom_sf"/>
</dbReference>
<evidence type="ECO:0000313" key="1">
    <source>
        <dbReference type="EMBL" id="KAF7309390.1"/>
    </source>
</evidence>
<name>A0A8H6T201_9AGAR</name>
<dbReference type="GeneID" id="59342471"/>
<dbReference type="AlphaFoldDB" id="A0A8H6T201"/>
<gene>
    <name evidence="1" type="ORF">MIND_00309800</name>
</gene>
<accession>A0A8H6T201</accession>